<evidence type="ECO:0000313" key="2">
    <source>
        <dbReference type="EMBL" id="KAK4215874.1"/>
    </source>
</evidence>
<gene>
    <name evidence="2" type="ORF">QBC37DRAFT_115914</name>
</gene>
<dbReference type="InterPro" id="IPR029021">
    <property type="entry name" value="Prot-tyrosine_phosphatase-like"/>
</dbReference>
<evidence type="ECO:0000313" key="3">
    <source>
        <dbReference type="Proteomes" id="UP001301769"/>
    </source>
</evidence>
<organism evidence="2 3">
    <name type="scientific">Rhypophila decipiens</name>
    <dbReference type="NCBI Taxonomy" id="261697"/>
    <lineage>
        <taxon>Eukaryota</taxon>
        <taxon>Fungi</taxon>
        <taxon>Dikarya</taxon>
        <taxon>Ascomycota</taxon>
        <taxon>Pezizomycotina</taxon>
        <taxon>Sordariomycetes</taxon>
        <taxon>Sordariomycetidae</taxon>
        <taxon>Sordariales</taxon>
        <taxon>Naviculisporaceae</taxon>
        <taxon>Rhypophila</taxon>
    </lineage>
</organism>
<reference evidence="2" key="2">
    <citation type="submission" date="2023-05" db="EMBL/GenBank/DDBJ databases">
        <authorList>
            <consortium name="Lawrence Berkeley National Laboratory"/>
            <person name="Steindorff A."/>
            <person name="Hensen N."/>
            <person name="Bonometti L."/>
            <person name="Westerberg I."/>
            <person name="Brannstrom I.O."/>
            <person name="Guillou S."/>
            <person name="Cros-Aarteil S."/>
            <person name="Calhoun S."/>
            <person name="Haridas S."/>
            <person name="Kuo A."/>
            <person name="Mondo S."/>
            <person name="Pangilinan J."/>
            <person name="Riley R."/>
            <person name="Labutti K."/>
            <person name="Andreopoulos B."/>
            <person name="Lipzen A."/>
            <person name="Chen C."/>
            <person name="Yanf M."/>
            <person name="Daum C."/>
            <person name="Ng V."/>
            <person name="Clum A."/>
            <person name="Ohm R."/>
            <person name="Martin F."/>
            <person name="Silar P."/>
            <person name="Natvig D."/>
            <person name="Lalanne C."/>
            <person name="Gautier V."/>
            <person name="Ament-Velasquez S.L."/>
            <person name="Kruys A."/>
            <person name="Hutchinson M.I."/>
            <person name="Powell A.J."/>
            <person name="Barry K."/>
            <person name="Miller A.N."/>
            <person name="Grigoriev I.V."/>
            <person name="Debuchy R."/>
            <person name="Gladieux P."/>
            <person name="Thoren M.H."/>
            <person name="Johannesson H."/>
        </authorList>
    </citation>
    <scope>NUCLEOTIDE SEQUENCE</scope>
    <source>
        <strain evidence="2">PSN293</strain>
    </source>
</reference>
<dbReference type="PROSITE" id="PS00383">
    <property type="entry name" value="TYR_PHOSPHATASE_1"/>
    <property type="match status" value="1"/>
</dbReference>
<sequence>MGSTTTTPCGIPLPTPPFITTIPGIANLRDVGGYPISSSSGPSPSPVKKIVRKGILYRAAEPSSVSPQGATLLTTSAATSEGGLGVTHIYDLRSLIELAKKDPSSAEWDANGLATRVFVPVFLDKDYSPEAMALRFQSYSQGTEGFVRAYETILESAAHEGNEFAPFKTIIGHLAGGEQGEVEVTPCMVHCTAGKDRTGIIVAIVLSLLGVEDEAIAHDYSLTDLGLAQRKEAIVRHLMETPALFGDRARAETMVSSRKGNMLATLQMMRQKYGSVEKYVVEHCKVSPDTVERLRKNLTVEVTPGAEEAEVLDWRAHAELVARL</sequence>
<name>A0AAN7B9V2_9PEZI</name>
<dbReference type="PANTHER" id="PTHR31126">
    <property type="entry name" value="TYROSINE-PROTEIN PHOSPHATASE"/>
    <property type="match status" value="1"/>
</dbReference>
<dbReference type="Gene3D" id="3.90.190.10">
    <property type="entry name" value="Protein tyrosine phosphatase superfamily"/>
    <property type="match status" value="1"/>
</dbReference>
<reference evidence="2" key="1">
    <citation type="journal article" date="2023" name="Mol. Phylogenet. Evol.">
        <title>Genome-scale phylogeny and comparative genomics of the fungal order Sordariales.</title>
        <authorList>
            <person name="Hensen N."/>
            <person name="Bonometti L."/>
            <person name="Westerberg I."/>
            <person name="Brannstrom I.O."/>
            <person name="Guillou S."/>
            <person name="Cros-Aarteil S."/>
            <person name="Calhoun S."/>
            <person name="Haridas S."/>
            <person name="Kuo A."/>
            <person name="Mondo S."/>
            <person name="Pangilinan J."/>
            <person name="Riley R."/>
            <person name="LaButti K."/>
            <person name="Andreopoulos B."/>
            <person name="Lipzen A."/>
            <person name="Chen C."/>
            <person name="Yan M."/>
            <person name="Daum C."/>
            <person name="Ng V."/>
            <person name="Clum A."/>
            <person name="Steindorff A."/>
            <person name="Ohm R.A."/>
            <person name="Martin F."/>
            <person name="Silar P."/>
            <person name="Natvig D.O."/>
            <person name="Lalanne C."/>
            <person name="Gautier V."/>
            <person name="Ament-Velasquez S.L."/>
            <person name="Kruys A."/>
            <person name="Hutchinson M.I."/>
            <person name="Powell A.J."/>
            <person name="Barry K."/>
            <person name="Miller A.N."/>
            <person name="Grigoriev I.V."/>
            <person name="Debuchy R."/>
            <person name="Gladieux P."/>
            <person name="Hiltunen Thoren M."/>
            <person name="Johannesson H."/>
        </authorList>
    </citation>
    <scope>NUCLEOTIDE SEQUENCE</scope>
    <source>
        <strain evidence="2">PSN293</strain>
    </source>
</reference>
<comment type="caution">
    <text evidence="2">The sequence shown here is derived from an EMBL/GenBank/DDBJ whole genome shotgun (WGS) entry which is preliminary data.</text>
</comment>
<dbReference type="PANTHER" id="PTHR31126:SF1">
    <property type="entry name" value="TYROSINE SPECIFIC PROTEIN PHOSPHATASES DOMAIN-CONTAINING PROTEIN"/>
    <property type="match status" value="1"/>
</dbReference>
<evidence type="ECO:0000259" key="1">
    <source>
        <dbReference type="PROSITE" id="PS50056"/>
    </source>
</evidence>
<dbReference type="AlphaFoldDB" id="A0AAN7B9V2"/>
<dbReference type="Pfam" id="PF13350">
    <property type="entry name" value="Y_phosphatase3"/>
    <property type="match status" value="1"/>
</dbReference>
<dbReference type="InterPro" id="IPR016130">
    <property type="entry name" value="Tyr_Pase_AS"/>
</dbReference>
<dbReference type="SUPFAM" id="SSF52799">
    <property type="entry name" value="(Phosphotyrosine protein) phosphatases II"/>
    <property type="match status" value="1"/>
</dbReference>
<dbReference type="InterPro" id="IPR026893">
    <property type="entry name" value="Tyr/Ser_Pase_IphP-type"/>
</dbReference>
<dbReference type="GO" id="GO:0004721">
    <property type="term" value="F:phosphoprotein phosphatase activity"/>
    <property type="evidence" value="ECO:0007669"/>
    <property type="project" value="InterPro"/>
</dbReference>
<dbReference type="Proteomes" id="UP001301769">
    <property type="component" value="Unassembled WGS sequence"/>
</dbReference>
<protein>
    <submittedName>
        <fullName evidence="2">Tyrosine-protein phosphatase</fullName>
    </submittedName>
</protein>
<dbReference type="PROSITE" id="PS50056">
    <property type="entry name" value="TYR_PHOSPHATASE_2"/>
    <property type="match status" value="1"/>
</dbReference>
<accession>A0AAN7B9V2</accession>
<dbReference type="EMBL" id="MU858075">
    <property type="protein sequence ID" value="KAK4215874.1"/>
    <property type="molecule type" value="Genomic_DNA"/>
</dbReference>
<dbReference type="InterPro" id="IPR000387">
    <property type="entry name" value="Tyr_Pase_dom"/>
</dbReference>
<proteinExistence type="predicted"/>
<keyword evidence="3" id="KW-1185">Reference proteome</keyword>
<feature type="domain" description="Tyrosine specific protein phosphatases" evidence="1">
    <location>
        <begin position="144"/>
        <end position="235"/>
    </location>
</feature>